<keyword evidence="2" id="KW-1185">Reference proteome</keyword>
<dbReference type="AlphaFoldDB" id="A0A239NML4"/>
<dbReference type="RefSeq" id="WP_089212206.1">
    <property type="nucleotide sequence ID" value="NZ_FZOD01000061.1"/>
</dbReference>
<dbReference type="InterPro" id="IPR027266">
    <property type="entry name" value="TrmE/GcvT-like"/>
</dbReference>
<gene>
    <name evidence="1" type="ORF">SAMN05216276_106128</name>
</gene>
<sequence>MAEPIAVRQSPLAHLEPVSGRDLCIAEMPFLTQVNLRVNPEGRAAAEIGLTLGVPLPTEPGTYASADADVLWLGPDEWLVVGEADEVGTADELEARLRFAAGTEHVGVTDVSAQRTALLVSGPRARDLLAHGCALDLHPRSFGPGRCAQTMLARAQVLLVAHEGDEFTVFVRSSFAGYLATWLLDAAAEYLVE</sequence>
<evidence type="ECO:0000313" key="1">
    <source>
        <dbReference type="EMBL" id="SNT55339.1"/>
    </source>
</evidence>
<organism evidence="1 2">
    <name type="scientific">Streptosporangium subroseum</name>
    <dbReference type="NCBI Taxonomy" id="106412"/>
    <lineage>
        <taxon>Bacteria</taxon>
        <taxon>Bacillati</taxon>
        <taxon>Actinomycetota</taxon>
        <taxon>Actinomycetes</taxon>
        <taxon>Streptosporangiales</taxon>
        <taxon>Streptosporangiaceae</taxon>
        <taxon>Streptosporangium</taxon>
    </lineage>
</organism>
<evidence type="ECO:0000313" key="2">
    <source>
        <dbReference type="Proteomes" id="UP000198282"/>
    </source>
</evidence>
<dbReference type="Gene3D" id="3.30.1360.120">
    <property type="entry name" value="Probable tRNA modification gtpase trme, domain 1"/>
    <property type="match status" value="1"/>
</dbReference>
<proteinExistence type="predicted"/>
<dbReference type="Proteomes" id="UP000198282">
    <property type="component" value="Unassembled WGS sequence"/>
</dbReference>
<dbReference type="InterPro" id="IPR007375">
    <property type="entry name" value="SoxG"/>
</dbReference>
<reference evidence="1 2" key="1">
    <citation type="submission" date="2017-06" db="EMBL/GenBank/DDBJ databases">
        <authorList>
            <person name="Kim H.J."/>
            <person name="Triplett B.A."/>
        </authorList>
    </citation>
    <scope>NUCLEOTIDE SEQUENCE [LARGE SCALE GENOMIC DNA]</scope>
    <source>
        <strain evidence="1 2">CGMCC 4.2132</strain>
    </source>
</reference>
<name>A0A239NML4_9ACTN</name>
<protein>
    <submittedName>
        <fullName evidence="1">Sarcosine oxidase subunit gamma</fullName>
    </submittedName>
</protein>
<accession>A0A239NML4</accession>
<dbReference type="Pfam" id="PF04268">
    <property type="entry name" value="SoxG"/>
    <property type="match status" value="1"/>
</dbReference>
<dbReference type="OrthoDB" id="9814782at2"/>
<dbReference type="EMBL" id="FZOD01000061">
    <property type="protein sequence ID" value="SNT55339.1"/>
    <property type="molecule type" value="Genomic_DNA"/>
</dbReference>
<dbReference type="SUPFAM" id="SSF103025">
    <property type="entry name" value="Folate-binding domain"/>
    <property type="match status" value="1"/>
</dbReference>
<dbReference type="Gene3D" id="3.30.70.1520">
    <property type="entry name" value="Heterotetrameric sarcosine oxidase"/>
    <property type="match status" value="1"/>
</dbReference>